<dbReference type="GO" id="GO:0005783">
    <property type="term" value="C:endoplasmic reticulum"/>
    <property type="evidence" value="ECO:0007669"/>
    <property type="project" value="TreeGrafter"/>
</dbReference>
<dbReference type="SUPFAM" id="SSF56801">
    <property type="entry name" value="Acetyl-CoA synthetase-like"/>
    <property type="match status" value="1"/>
</dbReference>
<evidence type="ECO:0000256" key="3">
    <source>
        <dbReference type="ARBA" id="ARBA00026121"/>
    </source>
</evidence>
<dbReference type="PROSITE" id="PS00455">
    <property type="entry name" value="AMP_BINDING"/>
    <property type="match status" value="1"/>
</dbReference>
<dbReference type="AlphaFoldDB" id="A0A0N4V4Q8"/>
<reference evidence="5" key="1">
    <citation type="submission" date="2017-02" db="UniProtKB">
        <authorList>
            <consortium name="WormBaseParasite"/>
        </authorList>
    </citation>
    <scope>IDENTIFICATION</scope>
</reference>
<dbReference type="GO" id="GO:0004467">
    <property type="term" value="F:long-chain fatty acid-CoA ligase activity"/>
    <property type="evidence" value="ECO:0007669"/>
    <property type="project" value="UniProtKB-EC"/>
</dbReference>
<dbReference type="InterPro" id="IPR020845">
    <property type="entry name" value="AMP-binding_CS"/>
</dbReference>
<protein>
    <recommendedName>
        <fullName evidence="3">long-chain-fatty-acid--CoA ligase</fullName>
        <ecNumber evidence="3">6.2.1.3</ecNumber>
    </recommendedName>
</protein>
<dbReference type="InterPro" id="IPR042099">
    <property type="entry name" value="ANL_N_sf"/>
</dbReference>
<keyword evidence="2" id="KW-0443">Lipid metabolism</keyword>
<evidence type="ECO:0000313" key="5">
    <source>
        <dbReference type="WBParaSite" id="EVEC_0000515501-mRNA-1"/>
    </source>
</evidence>
<name>A0A0N4V4Q8_ENTVE</name>
<dbReference type="WBParaSite" id="EVEC_0000515501-mRNA-1">
    <property type="protein sequence ID" value="EVEC_0000515501-mRNA-1"/>
    <property type="gene ID" value="EVEC_0000515501"/>
</dbReference>
<evidence type="ECO:0000259" key="4">
    <source>
        <dbReference type="Pfam" id="PF00501"/>
    </source>
</evidence>
<dbReference type="PANTHER" id="PTHR43272">
    <property type="entry name" value="LONG-CHAIN-FATTY-ACID--COA LIGASE"/>
    <property type="match status" value="1"/>
</dbReference>
<evidence type="ECO:0000256" key="2">
    <source>
        <dbReference type="ARBA" id="ARBA00022832"/>
    </source>
</evidence>
<dbReference type="PANTHER" id="PTHR43272:SF89">
    <property type="entry name" value="LONG-CHAIN-FATTY-ACID--COA LIGASE"/>
    <property type="match status" value="1"/>
</dbReference>
<sequence length="642" mass="71549">LVEYPPYGSVTTLYELIQRAVSLTENADFIGEQDTNAVYQWIKYADVIKAAEIVGSALLKLGINAGETSRVGLSGLTSARYIIAHYAMISYSMVAVPLYHNYKLDLLCSMFTPTFSQIIEDCNLEVIFFDKASRAKEFISRINDGYITAVKKIIIMEKTENAKGNIEIPEKIQAYNWDEIIAIGQANLKPVVPPSPMSVFLICHTSGTTGTPKGVQLSHRALLASMAGLYTQWCIPPHNLQFGLNDVYLSFLSMGHVYEHLMQAFIIYIGGRIGIFGGDVRNLTNDMRILKPTIIAMVPRLLNRFYENIHAGVREQSFLKRFLFQTAVKAKLKLLAKGNIVFNTVWDKIVFKKIQKFFGGNLKMIATGGAPISSTVMNFSRIAYGCLVFEGYGQTECSAAGTITLPFDTTAGHVGGPAAWAQIKLVDVDDMDYKAADDVGEVCFKGAALMSGYFNAPKLTADTVDDQGWLHTGDIGKWLPNGSLKIIDRKNNLFKLAQSDFISPEQIENVYVQHPLVKQILVYGTPLKSYLVAITVVDEKLLREDYASKTRDQQAKSMNTLPTSTFLSNHAVRLHFIRELRNFGAEKSLTKIEQIKNVHLIKDEFTPESGLATPTLKMKRALLHKQFAEVLDSLYNEEPLSE</sequence>
<dbReference type="Gene3D" id="3.40.50.12780">
    <property type="entry name" value="N-terminal domain of ligase-like"/>
    <property type="match status" value="1"/>
</dbReference>
<keyword evidence="1" id="KW-0436">Ligase</keyword>
<evidence type="ECO:0000256" key="1">
    <source>
        <dbReference type="ARBA" id="ARBA00022598"/>
    </source>
</evidence>
<dbReference type="EC" id="6.2.1.3" evidence="3"/>
<dbReference type="GO" id="GO:0016020">
    <property type="term" value="C:membrane"/>
    <property type="evidence" value="ECO:0007669"/>
    <property type="project" value="TreeGrafter"/>
</dbReference>
<organism evidence="5">
    <name type="scientific">Enterobius vermicularis</name>
    <name type="common">Human pinworm</name>
    <dbReference type="NCBI Taxonomy" id="51028"/>
    <lineage>
        <taxon>Eukaryota</taxon>
        <taxon>Metazoa</taxon>
        <taxon>Ecdysozoa</taxon>
        <taxon>Nematoda</taxon>
        <taxon>Chromadorea</taxon>
        <taxon>Rhabditida</taxon>
        <taxon>Spirurina</taxon>
        <taxon>Oxyuridomorpha</taxon>
        <taxon>Oxyuroidea</taxon>
        <taxon>Oxyuridae</taxon>
        <taxon>Enterobius</taxon>
    </lineage>
</organism>
<proteinExistence type="predicted"/>
<dbReference type="InterPro" id="IPR000873">
    <property type="entry name" value="AMP-dep_synth/lig_dom"/>
</dbReference>
<dbReference type="Pfam" id="PF00501">
    <property type="entry name" value="AMP-binding"/>
    <property type="match status" value="1"/>
</dbReference>
<keyword evidence="2" id="KW-0276">Fatty acid metabolism</keyword>
<feature type="domain" description="AMP-dependent synthetase/ligase" evidence="4">
    <location>
        <begin position="38"/>
        <end position="454"/>
    </location>
</feature>
<accession>A0A0N4V4Q8</accession>